<sequence>MELKILFIGDIFGLPGIVTIEKHLQRIVKKHNIDFVIAQGENITGRKGLNELDYIRLTKAGINCFTMGNHVWANEDIYNFIHNSNVIRPLNIMSIYPGVGSKIFEIKNFRLRVSSLLGQTFNELLEPWKQTTAGSFIDAFAEINENKNHDFHLIDFHAETTSEKYAFALYVDGQVDAFCGTHTHVQTNDAHILPNGTAYITDVGMTGPIDSAIGVETSVIINRLINPNKKTKFYISNNNTQLNAVVITLTKNGLENKRHKIEKINLTNLEIYK</sequence>
<name>A0A809RQZ9_9BACT</name>
<dbReference type="RefSeq" id="WP_161552872.1">
    <property type="nucleotide sequence ID" value="NZ_AP022325.1"/>
</dbReference>
<dbReference type="InterPro" id="IPR005235">
    <property type="entry name" value="YmdB-like"/>
</dbReference>
<dbReference type="PANTHER" id="PTHR36303">
    <property type="entry name" value="2',3'-CYCLIC-NUCLEOTIDE 2'-PHOSPHODIESTERASE"/>
    <property type="match status" value="1"/>
</dbReference>
<feature type="binding site" evidence="2">
    <location>
        <position position="42"/>
    </location>
    <ligand>
        <name>Fe cation</name>
        <dbReference type="ChEBI" id="CHEBI:24875"/>
        <label>1</label>
    </ligand>
</feature>
<dbReference type="GO" id="GO:0046872">
    <property type="term" value="F:metal ion binding"/>
    <property type="evidence" value="ECO:0007669"/>
    <property type="project" value="UniProtKB-KW"/>
</dbReference>
<keyword evidence="4" id="KW-1185">Reference proteome</keyword>
<accession>A0A809RQZ9</accession>
<feature type="binding site" evidence="2">
    <location>
        <position position="157"/>
    </location>
    <ligand>
        <name>Fe cation</name>
        <dbReference type="ChEBI" id="CHEBI:24875"/>
        <label>2</label>
    </ligand>
</feature>
<evidence type="ECO:0000256" key="2">
    <source>
        <dbReference type="PIRSR" id="PIRSR004789-51"/>
    </source>
</evidence>
<feature type="binding site" evidence="2">
    <location>
        <position position="41"/>
    </location>
    <ligand>
        <name>Fe cation</name>
        <dbReference type="ChEBI" id="CHEBI:24875"/>
        <label>2</label>
    </ligand>
</feature>
<dbReference type="SUPFAM" id="SSF56300">
    <property type="entry name" value="Metallo-dependent phosphatases"/>
    <property type="match status" value="1"/>
</dbReference>
<feature type="binding site" evidence="2">
    <location>
        <position position="10"/>
    </location>
    <ligand>
        <name>Fe cation</name>
        <dbReference type="ChEBI" id="CHEBI:24875"/>
        <label>1</label>
    </ligand>
</feature>
<dbReference type="PIRSF" id="PIRSF004789">
    <property type="entry name" value="DR1281"/>
    <property type="match status" value="1"/>
</dbReference>
<feature type="binding site" evidence="2">
    <location>
        <position position="184"/>
    </location>
    <ligand>
        <name>Fe cation</name>
        <dbReference type="ChEBI" id="CHEBI:24875"/>
        <label>1</label>
    </ligand>
</feature>
<evidence type="ECO:0000313" key="4">
    <source>
        <dbReference type="Proteomes" id="UP000464317"/>
    </source>
</evidence>
<dbReference type="InterPro" id="IPR029052">
    <property type="entry name" value="Metallo-depent_PP-like"/>
</dbReference>
<protein>
    <submittedName>
        <fullName evidence="3">Metallophosphoesterase</fullName>
    </submittedName>
</protein>
<keyword evidence="2" id="KW-0479">Metal-binding</keyword>
<dbReference type="Gene3D" id="3.60.21.10">
    <property type="match status" value="1"/>
</dbReference>
<gene>
    <name evidence="3" type="ORF">JPM2_0280</name>
</gene>
<dbReference type="KEGG" id="mfel:JPM2_0280"/>
<feature type="binding site" evidence="2">
    <location>
        <position position="182"/>
    </location>
    <ligand>
        <name>Fe cation</name>
        <dbReference type="ChEBI" id="CHEBI:24875"/>
        <label>2</label>
    </ligand>
</feature>
<feature type="binding site" evidence="2">
    <location>
        <position position="41"/>
    </location>
    <ligand>
        <name>Fe cation</name>
        <dbReference type="ChEBI" id="CHEBI:24875"/>
        <label>1</label>
    </ligand>
</feature>
<feature type="active site" description="Proton donor" evidence="1">
    <location>
        <position position="70"/>
    </location>
</feature>
<evidence type="ECO:0000313" key="3">
    <source>
        <dbReference type="EMBL" id="BBU47335.1"/>
    </source>
</evidence>
<dbReference type="GO" id="GO:0004113">
    <property type="term" value="F:2',3'-cyclic-nucleotide 3'-phosphodiesterase activity"/>
    <property type="evidence" value="ECO:0007669"/>
    <property type="project" value="TreeGrafter"/>
</dbReference>
<evidence type="ECO:0000256" key="1">
    <source>
        <dbReference type="PIRSR" id="PIRSR004789-50"/>
    </source>
</evidence>
<organism evidence="3 4">
    <name type="scientific">Mycoplasmopsis felis</name>
    <dbReference type="NCBI Taxonomy" id="33923"/>
    <lineage>
        <taxon>Bacteria</taxon>
        <taxon>Bacillati</taxon>
        <taxon>Mycoplasmatota</taxon>
        <taxon>Mycoplasmoidales</taxon>
        <taxon>Metamycoplasmataceae</taxon>
        <taxon>Mycoplasmopsis</taxon>
    </lineage>
</organism>
<dbReference type="AlphaFoldDB" id="A0A809RQZ9"/>
<dbReference type="Pfam" id="PF13277">
    <property type="entry name" value="YmdB"/>
    <property type="match status" value="1"/>
</dbReference>
<dbReference type="Proteomes" id="UP000464317">
    <property type="component" value="Chromosome"/>
</dbReference>
<dbReference type="EMBL" id="AP022325">
    <property type="protein sequence ID" value="BBU47335.1"/>
    <property type="molecule type" value="Genomic_DNA"/>
</dbReference>
<feature type="binding site" evidence="2">
    <location>
        <position position="69"/>
    </location>
    <ligand>
        <name>Fe cation</name>
        <dbReference type="ChEBI" id="CHEBI:24875"/>
        <label>2</label>
    </ligand>
</feature>
<reference evidence="3 4" key="1">
    <citation type="submission" date="2020-01" db="EMBL/GenBank/DDBJ databases">
        <title>Complete genome sequence of Mycoplasma felis strain Myco-2.</title>
        <authorList>
            <person name="Kinoshita Y."/>
            <person name="Niwa H."/>
            <person name="Uchida-Fujii E."/>
            <person name="Nukada T."/>
        </authorList>
    </citation>
    <scope>NUCLEOTIDE SEQUENCE [LARGE SCALE GENOMIC DNA]</scope>
    <source>
        <strain evidence="3 4">Myco-2</strain>
    </source>
</reference>
<dbReference type="PANTHER" id="PTHR36303:SF1">
    <property type="entry name" value="2',3'-CYCLIC-NUCLEOTIDE 2'-PHOSPHODIESTERASE"/>
    <property type="match status" value="1"/>
</dbReference>
<proteinExistence type="predicted"/>